<dbReference type="EMBL" id="SNRW01016837">
    <property type="protein sequence ID" value="KAA6368957.1"/>
    <property type="molecule type" value="Genomic_DNA"/>
</dbReference>
<dbReference type="Proteomes" id="UP000324800">
    <property type="component" value="Unassembled WGS sequence"/>
</dbReference>
<evidence type="ECO:0000259" key="2">
    <source>
        <dbReference type="PROSITE" id="PS51898"/>
    </source>
</evidence>
<dbReference type="PROSITE" id="PS51898">
    <property type="entry name" value="TYR_RECOMBINASE"/>
    <property type="match status" value="1"/>
</dbReference>
<evidence type="ECO:0000256" key="1">
    <source>
        <dbReference type="ARBA" id="ARBA00023172"/>
    </source>
</evidence>
<dbReference type="InterPro" id="IPR013762">
    <property type="entry name" value="Integrase-like_cat_sf"/>
</dbReference>
<reference evidence="3 4" key="1">
    <citation type="submission" date="2019-03" db="EMBL/GenBank/DDBJ databases">
        <title>Single cell metagenomics reveals metabolic interactions within the superorganism composed of flagellate Streblomastix strix and complex community of Bacteroidetes bacteria on its surface.</title>
        <authorList>
            <person name="Treitli S.C."/>
            <person name="Kolisko M."/>
            <person name="Husnik F."/>
            <person name="Keeling P."/>
            <person name="Hampl V."/>
        </authorList>
    </citation>
    <scope>NUCLEOTIDE SEQUENCE [LARGE SCALE GENOMIC DNA]</scope>
    <source>
        <strain evidence="3">ST1C</strain>
    </source>
</reference>
<dbReference type="GO" id="GO:0003677">
    <property type="term" value="F:DNA binding"/>
    <property type="evidence" value="ECO:0007669"/>
    <property type="project" value="InterPro"/>
</dbReference>
<evidence type="ECO:0000313" key="3">
    <source>
        <dbReference type="EMBL" id="KAA6368957.1"/>
    </source>
</evidence>
<gene>
    <name evidence="3" type="ORF">EZS28_035517</name>
</gene>
<dbReference type="Gene3D" id="1.10.443.10">
    <property type="entry name" value="Intergrase catalytic core"/>
    <property type="match status" value="1"/>
</dbReference>
<dbReference type="Pfam" id="PF00589">
    <property type="entry name" value="Phage_integrase"/>
    <property type="match status" value="1"/>
</dbReference>
<accession>A0A5J4UEX9</accession>
<proteinExistence type="predicted"/>
<keyword evidence="1" id="KW-0233">DNA recombination</keyword>
<feature type="domain" description="Tyr recombinase" evidence="2">
    <location>
        <begin position="1"/>
        <end position="142"/>
    </location>
</feature>
<dbReference type="GO" id="GO:0006310">
    <property type="term" value="P:DNA recombination"/>
    <property type="evidence" value="ECO:0007669"/>
    <property type="project" value="UniProtKB-KW"/>
</dbReference>
<dbReference type="GO" id="GO:0015074">
    <property type="term" value="P:DNA integration"/>
    <property type="evidence" value="ECO:0007669"/>
    <property type="project" value="InterPro"/>
</dbReference>
<dbReference type="AlphaFoldDB" id="A0A5J4UEX9"/>
<dbReference type="InterPro" id="IPR011010">
    <property type="entry name" value="DNA_brk_join_enz"/>
</dbReference>
<protein>
    <recommendedName>
        <fullName evidence="2">Tyr recombinase domain-containing protein</fullName>
    </recommendedName>
</protein>
<evidence type="ECO:0000313" key="4">
    <source>
        <dbReference type="Proteomes" id="UP000324800"/>
    </source>
</evidence>
<organism evidence="3 4">
    <name type="scientific">Streblomastix strix</name>
    <dbReference type="NCBI Taxonomy" id="222440"/>
    <lineage>
        <taxon>Eukaryota</taxon>
        <taxon>Metamonada</taxon>
        <taxon>Preaxostyla</taxon>
        <taxon>Oxymonadida</taxon>
        <taxon>Streblomastigidae</taxon>
        <taxon>Streblomastix</taxon>
    </lineage>
</organism>
<name>A0A5J4UEX9_9EUKA</name>
<dbReference type="SUPFAM" id="SSF56349">
    <property type="entry name" value="DNA breaking-rejoining enzymes"/>
    <property type="match status" value="1"/>
</dbReference>
<dbReference type="InterPro" id="IPR002104">
    <property type="entry name" value="Integrase_catalytic"/>
</dbReference>
<comment type="caution">
    <text evidence="3">The sequence shown here is derived from an EMBL/GenBank/DDBJ whole genome shotgun (WGS) entry which is preliminary data.</text>
</comment>
<sequence length="142" mass="16237">MAMIVAFCAARMTELVQMKVSEIVQEQHSITLQTQTSKCNQIIKHTITFRKRISRYCPVKALLSWTAQREKDSIIHDQIWHNLSKKAPATPQYCSNQLTNIIRKAGIKPPYTGPTIRHAMMTRLRAAGATQPERFICITNIE</sequence>